<dbReference type="GO" id="GO:0008081">
    <property type="term" value="F:phosphoric diester hydrolase activity"/>
    <property type="evidence" value="ECO:0007669"/>
    <property type="project" value="InterPro"/>
</dbReference>
<dbReference type="InterPro" id="IPR017946">
    <property type="entry name" value="PLC-like_Pdiesterase_TIM-brl"/>
</dbReference>
<dbReference type="Pfam" id="PF03009">
    <property type="entry name" value="GDPD"/>
    <property type="match status" value="1"/>
</dbReference>
<dbReference type="GO" id="GO:0006629">
    <property type="term" value="P:lipid metabolic process"/>
    <property type="evidence" value="ECO:0007669"/>
    <property type="project" value="InterPro"/>
</dbReference>
<dbReference type="Gene3D" id="3.20.20.190">
    <property type="entry name" value="Phosphatidylinositol (PI) phosphodiesterase"/>
    <property type="match status" value="1"/>
</dbReference>
<dbReference type="RefSeq" id="WP_139600625.1">
    <property type="nucleotide sequence ID" value="NZ_VDCQ01000003.1"/>
</dbReference>
<sequence length="243" mass="27564">MTDRPFPLIAAHTGCNDTPYNTVESFMEGIRLGADIVEVDLRIVRDGTVVLLHDDSPYIHEYDFGQLNEPDVRSKIDALYVRHEIVRLSDVLELAMKHNARLNLDIKTEAAIEPIIRLVREHEAVERVYITGCSENITSRHSDIRVVLNTPTKLTPDERDSYRSFAEKVCLEGTRGRYYGLNMHVDTCRPEVVELAHECGLAVWVYTVNDPDAMRRLIRCGVDAITTKDVARLGELRADFVTG</sequence>
<evidence type="ECO:0000313" key="3">
    <source>
        <dbReference type="Proteomes" id="UP000307943"/>
    </source>
</evidence>
<dbReference type="CDD" id="cd08556">
    <property type="entry name" value="GDPD"/>
    <property type="match status" value="1"/>
</dbReference>
<dbReference type="SUPFAM" id="SSF51695">
    <property type="entry name" value="PLC-like phosphodiesterases"/>
    <property type="match status" value="1"/>
</dbReference>
<evidence type="ECO:0000259" key="1">
    <source>
        <dbReference type="PROSITE" id="PS51704"/>
    </source>
</evidence>
<feature type="domain" description="GP-PDE" evidence="1">
    <location>
        <begin position="6"/>
        <end position="237"/>
    </location>
</feature>
<accession>A0A5C4TFZ5</accession>
<comment type="caution">
    <text evidence="2">The sequence shown here is derived from an EMBL/GenBank/DDBJ whole genome shotgun (WGS) entry which is preliminary data.</text>
</comment>
<dbReference type="PANTHER" id="PTHR46211">
    <property type="entry name" value="GLYCEROPHOSPHORYL DIESTER PHOSPHODIESTERASE"/>
    <property type="match status" value="1"/>
</dbReference>
<protein>
    <submittedName>
        <fullName evidence="2">Glycerophosphodiester phosphodiesterase</fullName>
    </submittedName>
</protein>
<dbReference type="Proteomes" id="UP000307943">
    <property type="component" value="Unassembled WGS sequence"/>
</dbReference>
<dbReference type="PROSITE" id="PS51704">
    <property type="entry name" value="GP_PDE"/>
    <property type="match status" value="1"/>
</dbReference>
<dbReference type="PANTHER" id="PTHR46211:SF14">
    <property type="entry name" value="GLYCEROPHOSPHODIESTER PHOSPHODIESTERASE"/>
    <property type="match status" value="1"/>
</dbReference>
<organism evidence="2 3">
    <name type="scientific">Paenibacillus hemerocallicola</name>
    <dbReference type="NCBI Taxonomy" id="1172614"/>
    <lineage>
        <taxon>Bacteria</taxon>
        <taxon>Bacillati</taxon>
        <taxon>Bacillota</taxon>
        <taxon>Bacilli</taxon>
        <taxon>Bacillales</taxon>
        <taxon>Paenibacillaceae</taxon>
        <taxon>Paenibacillus</taxon>
    </lineage>
</organism>
<name>A0A5C4TFZ5_9BACL</name>
<proteinExistence type="predicted"/>
<reference evidence="2 3" key="1">
    <citation type="submission" date="2019-05" db="EMBL/GenBank/DDBJ databases">
        <title>We sequenced the genome of Paenibacillus hemerocallicola KCTC 33185 for further insight into its adaptation and study the phylogeny of Paenibacillus.</title>
        <authorList>
            <person name="Narsing Rao M.P."/>
        </authorList>
    </citation>
    <scope>NUCLEOTIDE SEQUENCE [LARGE SCALE GENOMIC DNA]</scope>
    <source>
        <strain evidence="2 3">KCTC 33185</strain>
    </source>
</reference>
<gene>
    <name evidence="2" type="ORF">FE784_02890</name>
</gene>
<dbReference type="InterPro" id="IPR030395">
    <property type="entry name" value="GP_PDE_dom"/>
</dbReference>
<dbReference type="EMBL" id="VDCQ01000003">
    <property type="protein sequence ID" value="TNJ67722.1"/>
    <property type="molecule type" value="Genomic_DNA"/>
</dbReference>
<dbReference type="OrthoDB" id="384721at2"/>
<keyword evidence="3" id="KW-1185">Reference proteome</keyword>
<evidence type="ECO:0000313" key="2">
    <source>
        <dbReference type="EMBL" id="TNJ67722.1"/>
    </source>
</evidence>
<dbReference type="AlphaFoldDB" id="A0A5C4TFZ5"/>